<accession>A7ELF9</accession>
<name>A7ELF9_SCLS1</name>
<dbReference type="GeneID" id="5489216"/>
<dbReference type="InParanoid" id="A7ELF9"/>
<protein>
    <submittedName>
        <fullName evidence="2">Uncharacterized protein</fullName>
    </submittedName>
</protein>
<reference evidence="3" key="1">
    <citation type="journal article" date="2011" name="PLoS Genet.">
        <title>Genomic analysis of the necrotrophic fungal pathogens Sclerotinia sclerotiorum and Botrytis cinerea.</title>
        <authorList>
            <person name="Amselem J."/>
            <person name="Cuomo C.A."/>
            <person name="van Kan J.A."/>
            <person name="Viaud M."/>
            <person name="Benito E.P."/>
            <person name="Couloux A."/>
            <person name="Coutinho P.M."/>
            <person name="de Vries R.P."/>
            <person name="Dyer P.S."/>
            <person name="Fillinger S."/>
            <person name="Fournier E."/>
            <person name="Gout L."/>
            <person name="Hahn M."/>
            <person name="Kohn L."/>
            <person name="Lapalu N."/>
            <person name="Plummer K.M."/>
            <person name="Pradier J.M."/>
            <person name="Quevillon E."/>
            <person name="Sharon A."/>
            <person name="Simon A."/>
            <person name="ten Have A."/>
            <person name="Tudzynski B."/>
            <person name="Tudzynski P."/>
            <person name="Wincker P."/>
            <person name="Andrew M."/>
            <person name="Anthouard V."/>
            <person name="Beever R.E."/>
            <person name="Beffa R."/>
            <person name="Benoit I."/>
            <person name="Bouzid O."/>
            <person name="Brault B."/>
            <person name="Chen Z."/>
            <person name="Choquer M."/>
            <person name="Collemare J."/>
            <person name="Cotton P."/>
            <person name="Danchin E.G."/>
            <person name="Da Silva C."/>
            <person name="Gautier A."/>
            <person name="Giraud C."/>
            <person name="Giraud T."/>
            <person name="Gonzalez C."/>
            <person name="Grossetete S."/>
            <person name="Guldener U."/>
            <person name="Henrissat B."/>
            <person name="Howlett B.J."/>
            <person name="Kodira C."/>
            <person name="Kretschmer M."/>
            <person name="Lappartient A."/>
            <person name="Leroch M."/>
            <person name="Levis C."/>
            <person name="Mauceli E."/>
            <person name="Neuveglise C."/>
            <person name="Oeser B."/>
            <person name="Pearson M."/>
            <person name="Poulain J."/>
            <person name="Poussereau N."/>
            <person name="Quesneville H."/>
            <person name="Rascle C."/>
            <person name="Schumacher J."/>
            <person name="Segurens B."/>
            <person name="Sexton A."/>
            <person name="Silva E."/>
            <person name="Sirven C."/>
            <person name="Soanes D.M."/>
            <person name="Talbot N.J."/>
            <person name="Templeton M."/>
            <person name="Yandava C."/>
            <person name="Yarden O."/>
            <person name="Zeng Q."/>
            <person name="Rollins J.A."/>
            <person name="Lebrun M.H."/>
            <person name="Dickman M."/>
        </authorList>
    </citation>
    <scope>NUCLEOTIDE SEQUENCE [LARGE SCALE GENOMIC DNA]</scope>
    <source>
        <strain evidence="3">ATCC 18683 / 1980 / Ss-1</strain>
    </source>
</reference>
<evidence type="ECO:0000313" key="3">
    <source>
        <dbReference type="Proteomes" id="UP000001312"/>
    </source>
</evidence>
<dbReference type="Proteomes" id="UP000001312">
    <property type="component" value="Unassembled WGS sequence"/>
</dbReference>
<evidence type="ECO:0000313" key="2">
    <source>
        <dbReference type="EMBL" id="EDO03675.1"/>
    </source>
</evidence>
<dbReference type="RefSeq" id="XP_001593234.1">
    <property type="nucleotide sequence ID" value="XM_001593184.1"/>
</dbReference>
<keyword evidence="3" id="KW-1185">Reference proteome</keyword>
<sequence length="84" mass="9599">MGFPGARGPSKARKSNGDMGFMGREGGRDIERISRWEILRLGKWEDGWEVGYFVVVVVHPYTNSHFVLHTSYPSTRVHIFFDLG</sequence>
<organism evidence="2 3">
    <name type="scientific">Sclerotinia sclerotiorum (strain ATCC 18683 / 1980 / Ss-1)</name>
    <name type="common">White mold</name>
    <name type="synonym">Whetzelinia sclerotiorum</name>
    <dbReference type="NCBI Taxonomy" id="665079"/>
    <lineage>
        <taxon>Eukaryota</taxon>
        <taxon>Fungi</taxon>
        <taxon>Dikarya</taxon>
        <taxon>Ascomycota</taxon>
        <taxon>Pezizomycotina</taxon>
        <taxon>Leotiomycetes</taxon>
        <taxon>Helotiales</taxon>
        <taxon>Sclerotiniaceae</taxon>
        <taxon>Sclerotinia</taxon>
    </lineage>
</organism>
<dbReference type="AlphaFoldDB" id="A7ELF9"/>
<dbReference type="KEGG" id="ssl:SS1G_06156"/>
<dbReference type="HOGENOM" id="CLU_2528835_0_0_1"/>
<dbReference type="EMBL" id="CH476627">
    <property type="protein sequence ID" value="EDO03675.1"/>
    <property type="molecule type" value="Genomic_DNA"/>
</dbReference>
<evidence type="ECO:0000256" key="1">
    <source>
        <dbReference type="SAM" id="MobiDB-lite"/>
    </source>
</evidence>
<proteinExistence type="predicted"/>
<feature type="region of interest" description="Disordered" evidence="1">
    <location>
        <begin position="1"/>
        <end position="23"/>
    </location>
</feature>
<gene>
    <name evidence="2" type="ORF">SS1G_06156</name>
</gene>